<keyword evidence="3" id="KW-0964">Secreted</keyword>
<gene>
    <name evidence="6" type="ORF">GWK47_013945</name>
</gene>
<keyword evidence="4" id="KW-0732">Signal</keyword>
<dbReference type="InterPro" id="IPR020519">
    <property type="entry name" value="DIPK2A/B"/>
</dbReference>
<dbReference type="SUPFAM" id="SSF56112">
    <property type="entry name" value="Protein kinase-like (PK-like)"/>
    <property type="match status" value="1"/>
</dbReference>
<dbReference type="PANTHER" id="PTHR32073">
    <property type="entry name" value="GH11358P"/>
    <property type="match status" value="1"/>
</dbReference>
<evidence type="ECO:0000256" key="1">
    <source>
        <dbReference type="ARBA" id="ARBA00004613"/>
    </source>
</evidence>
<reference evidence="6" key="1">
    <citation type="submission" date="2020-07" db="EMBL/GenBank/DDBJ databases">
        <title>The High-quality genome of the commercially important snow crab, Chionoecetes opilio.</title>
        <authorList>
            <person name="Jeong J.-H."/>
            <person name="Ryu S."/>
        </authorList>
    </citation>
    <scope>NUCLEOTIDE SEQUENCE</scope>
    <source>
        <strain evidence="6">MADBK_172401_WGS</strain>
        <tissue evidence="6">Digestive gland</tissue>
    </source>
</reference>
<accession>A0A8J4XV25</accession>
<dbReference type="GO" id="GO:0005576">
    <property type="term" value="C:extracellular region"/>
    <property type="evidence" value="ECO:0007669"/>
    <property type="project" value="UniProtKB-SubCell"/>
</dbReference>
<evidence type="ECO:0000313" key="6">
    <source>
        <dbReference type="EMBL" id="KAG0714535.1"/>
    </source>
</evidence>
<dbReference type="PANTHER" id="PTHR32073:SF7">
    <property type="entry name" value="GH11358P"/>
    <property type="match status" value="1"/>
</dbReference>
<feature type="domain" description="FAM69 protein-kinase" evidence="5">
    <location>
        <begin position="181"/>
        <end position="366"/>
    </location>
</feature>
<evidence type="ECO:0000256" key="3">
    <source>
        <dbReference type="ARBA" id="ARBA00022525"/>
    </source>
</evidence>
<evidence type="ECO:0000259" key="5">
    <source>
        <dbReference type="Pfam" id="PF12260"/>
    </source>
</evidence>
<dbReference type="Proteomes" id="UP000770661">
    <property type="component" value="Unassembled WGS sequence"/>
</dbReference>
<comment type="subcellular location">
    <subcellularLocation>
        <location evidence="1">Secreted</location>
    </subcellularLocation>
</comment>
<organism evidence="6 7">
    <name type="scientific">Chionoecetes opilio</name>
    <name type="common">Atlantic snow crab</name>
    <name type="synonym">Cancer opilio</name>
    <dbReference type="NCBI Taxonomy" id="41210"/>
    <lineage>
        <taxon>Eukaryota</taxon>
        <taxon>Metazoa</taxon>
        <taxon>Ecdysozoa</taxon>
        <taxon>Arthropoda</taxon>
        <taxon>Crustacea</taxon>
        <taxon>Multicrustacea</taxon>
        <taxon>Malacostraca</taxon>
        <taxon>Eumalacostraca</taxon>
        <taxon>Eucarida</taxon>
        <taxon>Decapoda</taxon>
        <taxon>Pleocyemata</taxon>
        <taxon>Brachyura</taxon>
        <taxon>Eubrachyura</taxon>
        <taxon>Majoidea</taxon>
        <taxon>Majidae</taxon>
        <taxon>Chionoecetes</taxon>
    </lineage>
</organism>
<comment type="similarity">
    <text evidence="2">Belongs to the DIPK family.</text>
</comment>
<protein>
    <submittedName>
        <fullName evidence="6">Deleted in autism protein 1</fullName>
    </submittedName>
</protein>
<dbReference type="AlphaFoldDB" id="A0A8J4XV25"/>
<evidence type="ECO:0000256" key="4">
    <source>
        <dbReference type="ARBA" id="ARBA00022729"/>
    </source>
</evidence>
<keyword evidence="7" id="KW-1185">Reference proteome</keyword>
<sequence>MGNRRKIMYGGGALLLLTVYYICGRNQPLDEKFMELSSCPACYGQNLCPRMLHHQDSAVARIELTGVFSLKVMKFLNYKNVYFGCSEKDTVVLKKLAHDSELLEFDKKICGIHRMNYCNVSEAIDYMVKKNDHDVARIIEQHPALFTSDGIMCNHSRILQYLYQKYAKVDTGAYQLHHFLTLLAINFEPLLINAFQHTNWFPALRGMCGRVIVEDYVGPTLSQLSHVSWLQRADYARQLLEMAQEFSSSEFRLYLTDVSLDNFAVDSEGRVKVIDAENIVLLDPSVRGLETTEHVNKGIGCRDCLSFSSEDLCGHTSADHNFFAICKGMLSSTAFSRDLPMGLLYAPPPWVIDVYPSLQTDVEDCAGHLNLYHLPRRRKAALHLHSQLKNVIWKSLKYS</sequence>
<dbReference type="EMBL" id="JACEEZ010020455">
    <property type="protein sequence ID" value="KAG0714535.1"/>
    <property type="molecule type" value="Genomic_DNA"/>
</dbReference>
<name>A0A8J4XV25_CHIOP</name>
<proteinExistence type="inferred from homology"/>
<dbReference type="Pfam" id="PF12260">
    <property type="entry name" value="PIP49_C"/>
    <property type="match status" value="1"/>
</dbReference>
<dbReference type="InterPro" id="IPR011009">
    <property type="entry name" value="Kinase-like_dom_sf"/>
</dbReference>
<dbReference type="InterPro" id="IPR022049">
    <property type="entry name" value="FAM69_kinase_dom"/>
</dbReference>
<comment type="caution">
    <text evidence="6">The sequence shown here is derived from an EMBL/GenBank/DDBJ whole genome shotgun (WGS) entry which is preliminary data.</text>
</comment>
<dbReference type="OrthoDB" id="10035316at2759"/>
<evidence type="ECO:0000313" key="7">
    <source>
        <dbReference type="Proteomes" id="UP000770661"/>
    </source>
</evidence>
<evidence type="ECO:0000256" key="2">
    <source>
        <dbReference type="ARBA" id="ARBA00006338"/>
    </source>
</evidence>